<dbReference type="InterPro" id="IPR012925">
    <property type="entry name" value="TipAS_dom"/>
</dbReference>
<sequence>MEKHGTLKIGELARATGLTIRTLRHYDAVGLLSPRQRTESEHRLYSQHEVVRLLHIQSLKALGLSLGDIRAVLDDPAQSPQAILERHMAFVQERIKEQQALLARLKQLGDVQRASGAQLLEVIKMTQDIKNKVDGMMDVARSVGDREEDKFSGEQMQYLKERAEQIGQERIEEVQNAWPELMAAVLIEMERGTDPHSPQVRALAQRWQALVSEFTGGRSDIKANLNDAYARRMTPEMQAMWDYISQAMK</sequence>
<dbReference type="AlphaFoldDB" id="A0A2Z3JQ21"/>
<organism evidence="3 4">
    <name type="scientific">Deinococcus irradiatisoli</name>
    <dbReference type="NCBI Taxonomy" id="2202254"/>
    <lineage>
        <taxon>Bacteria</taxon>
        <taxon>Thermotogati</taxon>
        <taxon>Deinococcota</taxon>
        <taxon>Deinococci</taxon>
        <taxon>Deinococcales</taxon>
        <taxon>Deinococcaceae</taxon>
        <taxon>Deinococcus</taxon>
    </lineage>
</organism>
<feature type="domain" description="HTH merR-type" evidence="2">
    <location>
        <begin position="6"/>
        <end position="75"/>
    </location>
</feature>
<reference evidence="3 4" key="1">
    <citation type="submission" date="2018-05" db="EMBL/GenBank/DDBJ databases">
        <title>Complete Genome Sequence of Deinococcus sp. strain 17bor-2.</title>
        <authorList>
            <person name="Srinivasan S."/>
        </authorList>
    </citation>
    <scope>NUCLEOTIDE SEQUENCE [LARGE SCALE GENOMIC DNA]</scope>
    <source>
        <strain evidence="3 4">17bor-2</strain>
    </source>
</reference>
<evidence type="ECO:0000256" key="1">
    <source>
        <dbReference type="ARBA" id="ARBA00023125"/>
    </source>
</evidence>
<dbReference type="PANTHER" id="PTHR30204">
    <property type="entry name" value="REDOX-CYCLING DRUG-SENSING TRANSCRIPTIONAL ACTIVATOR SOXR"/>
    <property type="match status" value="1"/>
</dbReference>
<dbReference type="InterPro" id="IPR009061">
    <property type="entry name" value="DNA-bd_dom_put_sf"/>
</dbReference>
<name>A0A2Z3JQ21_9DEIO</name>
<dbReference type="Proteomes" id="UP000245368">
    <property type="component" value="Chromosome"/>
</dbReference>
<dbReference type="PROSITE" id="PS00552">
    <property type="entry name" value="HTH_MERR_1"/>
    <property type="match status" value="1"/>
</dbReference>
<evidence type="ECO:0000313" key="3">
    <source>
        <dbReference type="EMBL" id="AWN23558.1"/>
    </source>
</evidence>
<keyword evidence="4" id="KW-1185">Reference proteome</keyword>
<accession>A0A2Z3JQ21</accession>
<dbReference type="GO" id="GO:0003677">
    <property type="term" value="F:DNA binding"/>
    <property type="evidence" value="ECO:0007669"/>
    <property type="project" value="UniProtKB-KW"/>
</dbReference>
<dbReference type="OrthoDB" id="9814833at2"/>
<keyword evidence="1" id="KW-0238">DNA-binding</keyword>
<dbReference type="PROSITE" id="PS50937">
    <property type="entry name" value="HTH_MERR_2"/>
    <property type="match status" value="1"/>
</dbReference>
<proteinExistence type="predicted"/>
<dbReference type="Pfam" id="PF07739">
    <property type="entry name" value="TipAS"/>
    <property type="match status" value="1"/>
</dbReference>
<gene>
    <name evidence="3" type="ORF">DKM44_10245</name>
</gene>
<dbReference type="GO" id="GO:0003700">
    <property type="term" value="F:DNA-binding transcription factor activity"/>
    <property type="evidence" value="ECO:0007669"/>
    <property type="project" value="InterPro"/>
</dbReference>
<evidence type="ECO:0000259" key="2">
    <source>
        <dbReference type="PROSITE" id="PS50937"/>
    </source>
</evidence>
<dbReference type="InterPro" id="IPR047057">
    <property type="entry name" value="MerR_fam"/>
</dbReference>
<dbReference type="Gene3D" id="1.10.1660.10">
    <property type="match status" value="1"/>
</dbReference>
<dbReference type="SUPFAM" id="SSF46955">
    <property type="entry name" value="Putative DNA-binding domain"/>
    <property type="match status" value="1"/>
</dbReference>
<dbReference type="EMBL" id="CP029494">
    <property type="protein sequence ID" value="AWN23558.1"/>
    <property type="molecule type" value="Genomic_DNA"/>
</dbReference>
<dbReference type="KEGG" id="dez:DKM44_10245"/>
<dbReference type="RefSeq" id="WP_109827286.1">
    <property type="nucleotide sequence ID" value="NZ_CP029494.1"/>
</dbReference>
<evidence type="ECO:0000313" key="4">
    <source>
        <dbReference type="Proteomes" id="UP000245368"/>
    </source>
</evidence>
<protein>
    <submittedName>
        <fullName evidence="3">MerR family transcriptional regulator</fullName>
    </submittedName>
</protein>
<dbReference type="PRINTS" id="PR00040">
    <property type="entry name" value="HTHMERR"/>
</dbReference>
<dbReference type="SMART" id="SM00422">
    <property type="entry name" value="HTH_MERR"/>
    <property type="match status" value="1"/>
</dbReference>
<dbReference type="Pfam" id="PF13411">
    <property type="entry name" value="MerR_1"/>
    <property type="match status" value="1"/>
</dbReference>
<dbReference type="InterPro" id="IPR000551">
    <property type="entry name" value="MerR-type_HTH_dom"/>
</dbReference>
<dbReference type="PANTHER" id="PTHR30204:SF90">
    <property type="entry name" value="HTH-TYPE TRANSCRIPTIONAL ACTIVATOR MTA"/>
    <property type="match status" value="1"/>
</dbReference>